<keyword evidence="2" id="KW-0680">Restriction system</keyword>
<dbReference type="RefSeq" id="WP_243645949.1">
    <property type="nucleotide sequence ID" value="NZ_SMFT01000001.1"/>
</dbReference>
<dbReference type="Gene3D" id="3.90.220.20">
    <property type="entry name" value="DNA methylase specificity domains"/>
    <property type="match status" value="1"/>
</dbReference>
<dbReference type="InterPro" id="IPR044946">
    <property type="entry name" value="Restrct_endonuc_typeI_TRD_sf"/>
</dbReference>
<dbReference type="SUPFAM" id="SSF116734">
    <property type="entry name" value="DNA methylase specificity domain"/>
    <property type="match status" value="1"/>
</dbReference>
<evidence type="ECO:0000313" key="5">
    <source>
        <dbReference type="EMBL" id="TCK01820.1"/>
    </source>
</evidence>
<accession>A0A4R1G5N6</accession>
<keyword evidence="6" id="KW-1185">Reference proteome</keyword>
<dbReference type="AlphaFoldDB" id="A0A4R1G5N6"/>
<evidence type="ECO:0000256" key="1">
    <source>
        <dbReference type="ARBA" id="ARBA00010923"/>
    </source>
</evidence>
<gene>
    <name evidence="5" type="ORF">EV694_0454</name>
</gene>
<dbReference type="Pfam" id="PF01420">
    <property type="entry name" value="Methylase_S"/>
    <property type="match status" value="1"/>
</dbReference>
<evidence type="ECO:0000256" key="3">
    <source>
        <dbReference type="ARBA" id="ARBA00023125"/>
    </source>
</evidence>
<organism evidence="5 6">
    <name type="scientific">Volucribacter psittacicida</name>
    <dbReference type="NCBI Taxonomy" id="203482"/>
    <lineage>
        <taxon>Bacteria</taxon>
        <taxon>Pseudomonadati</taxon>
        <taxon>Pseudomonadota</taxon>
        <taxon>Gammaproteobacteria</taxon>
        <taxon>Pasteurellales</taxon>
        <taxon>Pasteurellaceae</taxon>
        <taxon>Volucribacter</taxon>
    </lineage>
</organism>
<feature type="domain" description="Type I restriction modification DNA specificity" evidence="4">
    <location>
        <begin position="7"/>
        <end position="158"/>
    </location>
</feature>
<evidence type="ECO:0000259" key="4">
    <source>
        <dbReference type="Pfam" id="PF01420"/>
    </source>
</evidence>
<evidence type="ECO:0000256" key="2">
    <source>
        <dbReference type="ARBA" id="ARBA00022747"/>
    </source>
</evidence>
<evidence type="ECO:0000313" key="6">
    <source>
        <dbReference type="Proteomes" id="UP000294702"/>
    </source>
</evidence>
<keyword evidence="3" id="KW-0238">DNA-binding</keyword>
<sequence>MNKLDISEWKEFAISELFEIKRPASRTVKQYETGSIPFVSSGNFNNGIDKFVQPLDTDVLDKGNCITVSPVDGSCFYQPTDFLGRGGGGSSIILLYNKKLNKNNGLFIVSVIGKTLRQLFQYNDMGSSSSIKDELIKLPATINGKPDWVYMEKFMSDLFSVETYKLSLLSKL</sequence>
<comment type="caution">
    <text evidence="5">The sequence shown here is derived from an EMBL/GenBank/DDBJ whole genome shotgun (WGS) entry which is preliminary data.</text>
</comment>
<name>A0A4R1G5N6_9PAST</name>
<dbReference type="InterPro" id="IPR000055">
    <property type="entry name" value="Restrct_endonuc_typeI_TRD"/>
</dbReference>
<dbReference type="EMBL" id="SMFT01000001">
    <property type="protein sequence ID" value="TCK01820.1"/>
    <property type="molecule type" value="Genomic_DNA"/>
</dbReference>
<dbReference type="GO" id="GO:0003677">
    <property type="term" value="F:DNA binding"/>
    <property type="evidence" value="ECO:0007669"/>
    <property type="project" value="UniProtKB-KW"/>
</dbReference>
<proteinExistence type="inferred from homology"/>
<protein>
    <submittedName>
        <fullName evidence="5">Type I restriction modification DNA specificity protein</fullName>
    </submittedName>
</protein>
<dbReference type="Proteomes" id="UP000294702">
    <property type="component" value="Unassembled WGS sequence"/>
</dbReference>
<reference evidence="5 6" key="1">
    <citation type="submission" date="2019-03" db="EMBL/GenBank/DDBJ databases">
        <title>Genomic Encyclopedia of Type Strains, Phase IV (KMG-IV): sequencing the most valuable type-strain genomes for metagenomic binning, comparative biology and taxonomic classification.</title>
        <authorList>
            <person name="Goeker M."/>
        </authorList>
    </citation>
    <scope>NUCLEOTIDE SEQUENCE [LARGE SCALE GENOMIC DNA]</scope>
    <source>
        <strain evidence="5 6">DSM 15534</strain>
    </source>
</reference>
<dbReference type="GO" id="GO:0009307">
    <property type="term" value="P:DNA restriction-modification system"/>
    <property type="evidence" value="ECO:0007669"/>
    <property type="project" value="UniProtKB-KW"/>
</dbReference>
<comment type="similarity">
    <text evidence="1">Belongs to the type-I restriction system S methylase family.</text>
</comment>